<comment type="subcellular location">
    <subcellularLocation>
        <location evidence="2">Cytoplasm</location>
    </subcellularLocation>
    <subcellularLocation>
        <location evidence="1">Nucleus envelope</location>
    </subcellularLocation>
</comment>
<evidence type="ECO:0000313" key="11">
    <source>
        <dbReference type="EMBL" id="KAJ9656307.1"/>
    </source>
</evidence>
<keyword evidence="8" id="KW-0539">Nucleus</keyword>
<evidence type="ECO:0000256" key="5">
    <source>
        <dbReference type="ARBA" id="ARBA00022490"/>
    </source>
</evidence>
<reference evidence="11" key="1">
    <citation type="submission" date="2022-10" db="EMBL/GenBank/DDBJ databases">
        <title>Culturing micro-colonial fungi from biological soil crusts in the Mojave desert and describing Neophaeococcomyces mojavensis, and introducing the new genera and species Taxawa tesnikishii.</title>
        <authorList>
            <person name="Kurbessoian T."/>
            <person name="Stajich J.E."/>
        </authorList>
    </citation>
    <scope>NUCLEOTIDE SEQUENCE</scope>
    <source>
        <strain evidence="11">TK_1</strain>
    </source>
</reference>
<dbReference type="PROSITE" id="PS50077">
    <property type="entry name" value="HEAT_REPEAT"/>
    <property type="match status" value="1"/>
</dbReference>
<dbReference type="Proteomes" id="UP001172684">
    <property type="component" value="Unassembled WGS sequence"/>
</dbReference>
<dbReference type="SMART" id="SM00185">
    <property type="entry name" value="ARM"/>
    <property type="match status" value="2"/>
</dbReference>
<dbReference type="Pfam" id="PF25574">
    <property type="entry name" value="TPR_IMB1"/>
    <property type="match status" value="1"/>
</dbReference>
<evidence type="ECO:0000256" key="1">
    <source>
        <dbReference type="ARBA" id="ARBA00004259"/>
    </source>
</evidence>
<evidence type="ECO:0000256" key="3">
    <source>
        <dbReference type="ARBA" id="ARBA00010907"/>
    </source>
</evidence>
<name>A0ABQ9NGL8_9PEZI</name>
<keyword evidence="7" id="KW-0653">Protein transport</keyword>
<dbReference type="InterPro" id="IPR058584">
    <property type="entry name" value="IMB1_TNPO1-like_TPR"/>
</dbReference>
<keyword evidence="4" id="KW-0813">Transport</keyword>
<dbReference type="InterPro" id="IPR000225">
    <property type="entry name" value="Armadillo"/>
</dbReference>
<dbReference type="PROSITE" id="PS50166">
    <property type="entry name" value="IMPORTIN_B_NT"/>
    <property type="match status" value="1"/>
</dbReference>
<comment type="similarity">
    <text evidence="3">Belongs to the importin beta family. Importin beta-1 subfamily.</text>
</comment>
<organism evidence="11 12">
    <name type="scientific">Coniosporium apollinis</name>
    <dbReference type="NCBI Taxonomy" id="61459"/>
    <lineage>
        <taxon>Eukaryota</taxon>
        <taxon>Fungi</taxon>
        <taxon>Dikarya</taxon>
        <taxon>Ascomycota</taxon>
        <taxon>Pezizomycotina</taxon>
        <taxon>Dothideomycetes</taxon>
        <taxon>Dothideomycetes incertae sedis</taxon>
        <taxon>Coniosporium</taxon>
    </lineage>
</organism>
<dbReference type="InterPro" id="IPR016024">
    <property type="entry name" value="ARM-type_fold"/>
</dbReference>
<evidence type="ECO:0000256" key="8">
    <source>
        <dbReference type="ARBA" id="ARBA00023242"/>
    </source>
</evidence>
<sequence length="875" mass="96895">MDVNQVLEGTLSPDVTIRTNAEQQLTQAAEADFSGYLTTLAQELANEQAPSHIRQAAALALKNSFSAREYARLRQVQQRWLTQIDANIKSSVKNLTLKTLSSPDARAGQAAAQFLASIAAIEIPRQQWPELMPTLVQNVGEGQDHQKQASLTAIGYICETEDVELRESLTAHSNAILTAVVQGARKEEQNDDVRSAAIQALSDSLEFVRTNFENEGERNYIMQVICEATQASDIRIQQGAYGCLNRIMGLYYDKMRFYMEKALFGLTIQGMKSEEEDVAKLAVEFWCTVCEEEISIEDDNAQATAEGSTETRAYFNFARVATQEVVPVLLELLAKQDEDAADDEYNISRAAYQCLQLWSQTVGSTIVPPVLQFVERYLGSEDWHYRDAAVSAFGAIMEGPDEKMLDPLVKQALPVLIQMMDDSVVQVKDSAAYALGRICETCSESIEPSMHLQPLITSLFQERFAGEPGCQGNPLSPHFQACVTHLLQVTERGDADNQLRTAAYEVLNAFITNAANDSLPIVASMSDVVLERLGKTIPLQQQVVSVEDKLTLEEMQTSLSSVVMAIIQRLDVEIKPQADRIMQILLQLLNTVGAKSSVPDTVFAAIGALANALEGDFLKYMDAFVPYLYNALGNQEEPSLCAMAIGLVSDITRALGEKVQPYCDTFMNYLLNNLRSTVLGNQFKPAILQCFGDIAQAIGGHFETYLPIVAQVLQQAAGININEQTSYEMLDYVVSLREGIMDAWDGAIVAMKSGGKAQLLAPYVESIFQLLQIVYTDPNRTEALLRSSMGVVGDLADAFPNGEYAEAFRADWLTAMAKEVRSNREFRQRTQDTARWAREQIKRQIGTNAFTPFRFSTPEFPWIDGSDGLSINDTR</sequence>
<dbReference type="Pfam" id="PF03810">
    <property type="entry name" value="IBN_N"/>
    <property type="match status" value="1"/>
</dbReference>
<accession>A0ABQ9NGL8</accession>
<dbReference type="SMART" id="SM00913">
    <property type="entry name" value="IBN_N"/>
    <property type="match status" value="1"/>
</dbReference>
<dbReference type="InterPro" id="IPR040122">
    <property type="entry name" value="Importin_beta"/>
</dbReference>
<evidence type="ECO:0000256" key="2">
    <source>
        <dbReference type="ARBA" id="ARBA00004496"/>
    </source>
</evidence>
<dbReference type="EMBL" id="JAPDRL010000129">
    <property type="protein sequence ID" value="KAJ9656307.1"/>
    <property type="molecule type" value="Genomic_DNA"/>
</dbReference>
<dbReference type="InterPro" id="IPR011989">
    <property type="entry name" value="ARM-like"/>
</dbReference>
<keyword evidence="6" id="KW-0677">Repeat</keyword>
<evidence type="ECO:0000256" key="4">
    <source>
        <dbReference type="ARBA" id="ARBA00022448"/>
    </source>
</evidence>
<evidence type="ECO:0000259" key="10">
    <source>
        <dbReference type="PROSITE" id="PS50166"/>
    </source>
</evidence>
<dbReference type="Pfam" id="PF13513">
    <property type="entry name" value="HEAT_EZ"/>
    <property type="match status" value="1"/>
</dbReference>
<evidence type="ECO:0000256" key="7">
    <source>
        <dbReference type="ARBA" id="ARBA00022927"/>
    </source>
</evidence>
<evidence type="ECO:0000313" key="12">
    <source>
        <dbReference type="Proteomes" id="UP001172684"/>
    </source>
</evidence>
<feature type="domain" description="Importin N-terminal" evidence="10">
    <location>
        <begin position="21"/>
        <end position="102"/>
    </location>
</feature>
<dbReference type="InterPro" id="IPR021133">
    <property type="entry name" value="HEAT_type_2"/>
</dbReference>
<comment type="caution">
    <text evidence="11">The sequence shown here is derived from an EMBL/GenBank/DDBJ whole genome shotgun (WGS) entry which is preliminary data.</text>
</comment>
<dbReference type="InterPro" id="IPR001494">
    <property type="entry name" value="Importin-beta_N"/>
</dbReference>
<evidence type="ECO:0000256" key="6">
    <source>
        <dbReference type="ARBA" id="ARBA00022737"/>
    </source>
</evidence>
<keyword evidence="12" id="KW-1185">Reference proteome</keyword>
<evidence type="ECO:0000256" key="9">
    <source>
        <dbReference type="PROSITE-ProRule" id="PRU00103"/>
    </source>
</evidence>
<feature type="repeat" description="HEAT" evidence="9">
    <location>
        <begin position="412"/>
        <end position="450"/>
    </location>
</feature>
<dbReference type="SUPFAM" id="SSF48371">
    <property type="entry name" value="ARM repeat"/>
    <property type="match status" value="1"/>
</dbReference>
<protein>
    <submittedName>
        <fullName evidence="11">Karyopherin Kap95</fullName>
    </submittedName>
</protein>
<dbReference type="PANTHER" id="PTHR10527">
    <property type="entry name" value="IMPORTIN BETA"/>
    <property type="match status" value="1"/>
</dbReference>
<proteinExistence type="inferred from homology"/>
<gene>
    <name evidence="11" type="primary">kap95</name>
    <name evidence="11" type="ORF">H2201_008587</name>
</gene>
<keyword evidence="5" id="KW-0963">Cytoplasm</keyword>
<dbReference type="Gene3D" id="1.25.10.10">
    <property type="entry name" value="Leucine-rich Repeat Variant"/>
    <property type="match status" value="1"/>
</dbReference>